<dbReference type="Proteomes" id="UP000247727">
    <property type="component" value="Unassembled WGS sequence"/>
</dbReference>
<feature type="domain" description="Cupin type-2" evidence="2">
    <location>
        <begin position="46"/>
        <end position="117"/>
    </location>
</feature>
<dbReference type="Pfam" id="PF07883">
    <property type="entry name" value="Cupin_2"/>
    <property type="match status" value="1"/>
</dbReference>
<comment type="caution">
    <text evidence="3">The sequence shown here is derived from an EMBL/GenBank/DDBJ whole genome shotgun (WGS) entry which is preliminary data.</text>
</comment>
<dbReference type="InterPro" id="IPR014710">
    <property type="entry name" value="RmlC-like_jellyroll"/>
</dbReference>
<dbReference type="InterPro" id="IPR051610">
    <property type="entry name" value="GPI/OXD"/>
</dbReference>
<dbReference type="AlphaFoldDB" id="A0A318U3H2"/>
<dbReference type="InterPro" id="IPR013096">
    <property type="entry name" value="Cupin_2"/>
</dbReference>
<dbReference type="EMBL" id="QJTK01000003">
    <property type="protein sequence ID" value="PYF11200.1"/>
    <property type="molecule type" value="Genomic_DNA"/>
</dbReference>
<dbReference type="OrthoDB" id="5290459at2"/>
<dbReference type="InterPro" id="IPR011051">
    <property type="entry name" value="RmlC_Cupin_sf"/>
</dbReference>
<organism evidence="3 4">
    <name type="scientific">Rhodobacter viridis</name>
    <dbReference type="NCBI Taxonomy" id="1054202"/>
    <lineage>
        <taxon>Bacteria</taxon>
        <taxon>Pseudomonadati</taxon>
        <taxon>Pseudomonadota</taxon>
        <taxon>Alphaproteobacteria</taxon>
        <taxon>Rhodobacterales</taxon>
        <taxon>Rhodobacter group</taxon>
        <taxon>Rhodobacter</taxon>
    </lineage>
</organism>
<dbReference type="RefSeq" id="WP_110804970.1">
    <property type="nucleotide sequence ID" value="NZ_QJTK01000003.1"/>
</dbReference>
<dbReference type="PANTHER" id="PTHR35848:SF9">
    <property type="entry name" value="SLL1358 PROTEIN"/>
    <property type="match status" value="1"/>
</dbReference>
<evidence type="ECO:0000256" key="1">
    <source>
        <dbReference type="ARBA" id="ARBA00022723"/>
    </source>
</evidence>
<protein>
    <submittedName>
        <fullName evidence="3">Putative cupin superfamily protein</fullName>
    </submittedName>
</protein>
<dbReference type="SUPFAM" id="SSF51182">
    <property type="entry name" value="RmlC-like cupins"/>
    <property type="match status" value="1"/>
</dbReference>
<keyword evidence="1" id="KW-0479">Metal-binding</keyword>
<sequence length="165" mass="17611">MPKLDPSKAPVKTGSIYPAPYAAQMAGRSSIRFGDLAGLTQFGVNIVTLEPGAAASLRHWHLCEDEFALVLEGRLTLIEDDGETEMGPGDCAAWKAGVPNGHRFVNRSDAPGKFLIVGTKAAEEVATYSDVDMQIHIAGGKARFTYHDGSDWAGPRDLAPKGESK</sequence>
<proteinExistence type="predicted"/>
<dbReference type="CDD" id="cd02224">
    <property type="entry name" value="cupin_SPO2919-like"/>
    <property type="match status" value="1"/>
</dbReference>
<dbReference type="Gene3D" id="2.60.120.10">
    <property type="entry name" value="Jelly Rolls"/>
    <property type="match status" value="1"/>
</dbReference>
<evidence type="ECO:0000313" key="3">
    <source>
        <dbReference type="EMBL" id="PYF11200.1"/>
    </source>
</evidence>
<accession>A0A318U3H2</accession>
<dbReference type="GO" id="GO:0046872">
    <property type="term" value="F:metal ion binding"/>
    <property type="evidence" value="ECO:0007669"/>
    <property type="project" value="UniProtKB-KW"/>
</dbReference>
<name>A0A318U3H2_9RHOB</name>
<evidence type="ECO:0000259" key="2">
    <source>
        <dbReference type="Pfam" id="PF07883"/>
    </source>
</evidence>
<evidence type="ECO:0000313" key="4">
    <source>
        <dbReference type="Proteomes" id="UP000247727"/>
    </source>
</evidence>
<gene>
    <name evidence="3" type="ORF">C8J30_103296</name>
</gene>
<reference evidence="3 4" key="1">
    <citation type="submission" date="2018-06" db="EMBL/GenBank/DDBJ databases">
        <title>Genomic Encyclopedia of Type Strains, Phase III (KMG-III): the genomes of soil and plant-associated and newly described type strains.</title>
        <authorList>
            <person name="Whitman W."/>
        </authorList>
    </citation>
    <scope>NUCLEOTIDE SEQUENCE [LARGE SCALE GENOMIC DNA]</scope>
    <source>
        <strain evidence="3 4">JA737</strain>
    </source>
</reference>
<keyword evidence="4" id="KW-1185">Reference proteome</keyword>
<dbReference type="PANTHER" id="PTHR35848">
    <property type="entry name" value="OXALATE-BINDING PROTEIN"/>
    <property type="match status" value="1"/>
</dbReference>